<evidence type="ECO:0000313" key="9">
    <source>
        <dbReference type="EMBL" id="SMC20829.1"/>
    </source>
</evidence>
<keyword evidence="6 7" id="KW-0472">Membrane</keyword>
<keyword evidence="5 7" id="KW-1133">Transmembrane helix</keyword>
<dbReference type="GO" id="GO:0055085">
    <property type="term" value="P:transmembrane transport"/>
    <property type="evidence" value="ECO:0007669"/>
    <property type="project" value="InterPro"/>
</dbReference>
<dbReference type="PROSITE" id="PS50928">
    <property type="entry name" value="ABC_TM1"/>
    <property type="match status" value="1"/>
</dbReference>
<dbReference type="InterPro" id="IPR035906">
    <property type="entry name" value="MetI-like_sf"/>
</dbReference>
<proteinExistence type="inferred from homology"/>
<evidence type="ECO:0000313" key="10">
    <source>
        <dbReference type="Proteomes" id="UP000192468"/>
    </source>
</evidence>
<protein>
    <submittedName>
        <fullName evidence="9">Oligopeptide transport system permease protein</fullName>
    </submittedName>
</protein>
<dbReference type="InterPro" id="IPR045621">
    <property type="entry name" value="BPD_transp_1_N"/>
</dbReference>
<dbReference type="Proteomes" id="UP000192468">
    <property type="component" value="Unassembled WGS sequence"/>
</dbReference>
<name>A0A1W1XAE8_9CLOT</name>
<feature type="transmembrane region" description="Helical" evidence="7">
    <location>
        <begin position="274"/>
        <end position="298"/>
    </location>
</feature>
<dbReference type="PANTHER" id="PTHR30465">
    <property type="entry name" value="INNER MEMBRANE ABC TRANSPORTER"/>
    <property type="match status" value="1"/>
</dbReference>
<feature type="transmembrane region" description="Helical" evidence="7">
    <location>
        <begin position="133"/>
        <end position="160"/>
    </location>
</feature>
<evidence type="ECO:0000256" key="3">
    <source>
        <dbReference type="ARBA" id="ARBA00022475"/>
    </source>
</evidence>
<evidence type="ECO:0000259" key="8">
    <source>
        <dbReference type="PROSITE" id="PS50928"/>
    </source>
</evidence>
<evidence type="ECO:0000256" key="7">
    <source>
        <dbReference type="RuleBase" id="RU363032"/>
    </source>
</evidence>
<evidence type="ECO:0000256" key="4">
    <source>
        <dbReference type="ARBA" id="ARBA00022692"/>
    </source>
</evidence>
<gene>
    <name evidence="9" type="ORF">SAMN02745134_01103</name>
</gene>
<dbReference type="Pfam" id="PF19300">
    <property type="entry name" value="BPD_transp_1_N"/>
    <property type="match status" value="1"/>
</dbReference>
<evidence type="ECO:0000256" key="2">
    <source>
        <dbReference type="ARBA" id="ARBA00022448"/>
    </source>
</evidence>
<feature type="domain" description="ABC transmembrane type-1" evidence="8">
    <location>
        <begin position="94"/>
        <end position="295"/>
    </location>
</feature>
<dbReference type="RefSeq" id="WP_084114516.1">
    <property type="nucleotide sequence ID" value="NZ_FWXH01000003.1"/>
</dbReference>
<dbReference type="PANTHER" id="PTHR30465:SF74">
    <property type="entry name" value="OLIGOPEPTIDE TRANSPORT SYSTEM PERMEASE PROTEIN OPPB"/>
    <property type="match status" value="1"/>
</dbReference>
<keyword evidence="10" id="KW-1185">Reference proteome</keyword>
<reference evidence="9 10" key="1">
    <citation type="submission" date="2017-04" db="EMBL/GenBank/DDBJ databases">
        <authorList>
            <person name="Afonso C.L."/>
            <person name="Miller P.J."/>
            <person name="Scott M.A."/>
            <person name="Spackman E."/>
            <person name="Goraichik I."/>
            <person name="Dimitrov K.M."/>
            <person name="Suarez D.L."/>
            <person name="Swayne D.E."/>
        </authorList>
    </citation>
    <scope>NUCLEOTIDE SEQUENCE [LARGE SCALE GENOMIC DNA]</scope>
    <source>
        <strain evidence="9 10">DSM 12555</strain>
    </source>
</reference>
<comment type="subcellular location">
    <subcellularLocation>
        <location evidence="1 7">Cell membrane</location>
        <topology evidence="1 7">Multi-pass membrane protein</topology>
    </subcellularLocation>
</comment>
<dbReference type="CDD" id="cd06261">
    <property type="entry name" value="TM_PBP2"/>
    <property type="match status" value="1"/>
</dbReference>
<evidence type="ECO:0000256" key="1">
    <source>
        <dbReference type="ARBA" id="ARBA00004651"/>
    </source>
</evidence>
<feature type="transmembrane region" description="Helical" evidence="7">
    <location>
        <begin position="230"/>
        <end position="254"/>
    </location>
</feature>
<accession>A0A1W1XAE8</accession>
<evidence type="ECO:0000256" key="5">
    <source>
        <dbReference type="ARBA" id="ARBA00022989"/>
    </source>
</evidence>
<keyword evidence="3" id="KW-1003">Cell membrane</keyword>
<dbReference type="Gene3D" id="1.10.3720.10">
    <property type="entry name" value="MetI-like"/>
    <property type="match status" value="1"/>
</dbReference>
<comment type="similarity">
    <text evidence="7">Belongs to the binding-protein-dependent transport system permease family.</text>
</comment>
<keyword evidence="2 7" id="KW-0813">Transport</keyword>
<sequence length="306" mass="33330">MLKYILKRLVSSIITIWFVITITFFLMHAIPGGPFTTDRKLPPAVEQNLKVKFGLDKSLGGQYETYLVGLLHGDLGPSMTTEGLTVNQVIGNSFPASLKVGICAILFSLIIGLILGIIAALKQGKFLDNLCMIISTIGVAVPSMILAPILIYVFAVKLGVLPAVGLDLPSNYVMPAIALGLYYMAFISRLVRSSLVEVVRQDYIRVARAKGLSKRKIILKHALRNSLIPLITYLGPITAGVLTGSFVIETVFGIPGIGREFVQSISNRDYTTTLGVTVFFCAFLIVANLIVDLLYVVVDPRIKLED</sequence>
<keyword evidence="4 7" id="KW-0812">Transmembrane</keyword>
<dbReference type="InterPro" id="IPR000515">
    <property type="entry name" value="MetI-like"/>
</dbReference>
<dbReference type="SUPFAM" id="SSF161098">
    <property type="entry name" value="MetI-like"/>
    <property type="match status" value="1"/>
</dbReference>
<dbReference type="OrthoDB" id="9773221at2"/>
<evidence type="ECO:0000256" key="6">
    <source>
        <dbReference type="ARBA" id="ARBA00023136"/>
    </source>
</evidence>
<dbReference type="GO" id="GO:0005886">
    <property type="term" value="C:plasma membrane"/>
    <property type="evidence" value="ECO:0007669"/>
    <property type="project" value="UniProtKB-SubCell"/>
</dbReference>
<organism evidence="9 10">
    <name type="scientific">Clostridium acidisoli DSM 12555</name>
    <dbReference type="NCBI Taxonomy" id="1121291"/>
    <lineage>
        <taxon>Bacteria</taxon>
        <taxon>Bacillati</taxon>
        <taxon>Bacillota</taxon>
        <taxon>Clostridia</taxon>
        <taxon>Eubacteriales</taxon>
        <taxon>Clostridiaceae</taxon>
        <taxon>Clostridium</taxon>
    </lineage>
</organism>
<dbReference type="STRING" id="1121291.SAMN02745134_01103"/>
<dbReference type="Pfam" id="PF00528">
    <property type="entry name" value="BPD_transp_1"/>
    <property type="match status" value="1"/>
</dbReference>
<dbReference type="EMBL" id="FWXH01000003">
    <property type="protein sequence ID" value="SMC20829.1"/>
    <property type="molecule type" value="Genomic_DNA"/>
</dbReference>
<feature type="transmembrane region" description="Helical" evidence="7">
    <location>
        <begin position="9"/>
        <end position="30"/>
    </location>
</feature>
<feature type="transmembrane region" description="Helical" evidence="7">
    <location>
        <begin position="98"/>
        <end position="121"/>
    </location>
</feature>
<feature type="transmembrane region" description="Helical" evidence="7">
    <location>
        <begin position="172"/>
        <end position="191"/>
    </location>
</feature>
<dbReference type="AlphaFoldDB" id="A0A1W1XAE8"/>